<dbReference type="OrthoDB" id="2086132at2"/>
<dbReference type="EMBL" id="PPTP01000012">
    <property type="protein sequence ID" value="RDB54312.1"/>
    <property type="molecule type" value="Genomic_DNA"/>
</dbReference>
<dbReference type="InterPro" id="IPR009711">
    <property type="entry name" value="UPF0473"/>
</dbReference>
<protein>
    <recommendedName>
        <fullName evidence="3">DUF1292 domain-containing protein</fullName>
    </recommendedName>
</protein>
<evidence type="ECO:0000313" key="2">
    <source>
        <dbReference type="Proteomes" id="UP000253792"/>
    </source>
</evidence>
<organism evidence="1 2">
    <name type="scientific">Senegalimassilia anaerobia</name>
    <dbReference type="NCBI Taxonomy" id="1473216"/>
    <lineage>
        <taxon>Bacteria</taxon>
        <taxon>Bacillati</taxon>
        <taxon>Actinomycetota</taxon>
        <taxon>Coriobacteriia</taxon>
        <taxon>Coriobacteriales</taxon>
        <taxon>Coriobacteriaceae</taxon>
        <taxon>Senegalimassilia</taxon>
    </lineage>
</organism>
<dbReference type="Proteomes" id="UP000253792">
    <property type="component" value="Unassembled WGS sequence"/>
</dbReference>
<dbReference type="RefSeq" id="WP_114621255.1">
    <property type="nucleotide sequence ID" value="NZ_PPTP01000012.1"/>
</dbReference>
<evidence type="ECO:0000313" key="1">
    <source>
        <dbReference type="EMBL" id="RDB54312.1"/>
    </source>
</evidence>
<keyword evidence="2" id="KW-1185">Reference proteome</keyword>
<reference evidence="1 2" key="1">
    <citation type="journal article" date="2018" name="Elife">
        <title>Discovery and characterization of a prevalent human gut bacterial enzyme sufficient for the inactivation of a family of plant toxins.</title>
        <authorList>
            <person name="Koppel N."/>
            <person name="Bisanz J.E."/>
            <person name="Pandelia M.E."/>
            <person name="Turnbaugh P.J."/>
            <person name="Balskus E.P."/>
        </authorList>
    </citation>
    <scope>NUCLEOTIDE SEQUENCE [LARGE SCALE GENOMIC DNA]</scope>
    <source>
        <strain evidence="2">anaerobia AP69FAA</strain>
    </source>
</reference>
<sequence>MGTQNASQINDLRFKAENEDGVVLECEALLMFDSPFFGKSYIAYTDGGTDEDGFTNVYASSYNKDTLMVPEDSGFASIDLSPIEDDEEWNIIQEQLERYQQATGGAEPQDGEDPIPLITELNNGGELAPSFEYRFEDGSTVTFLMEMNKEPENELELVRFSMPASEHERLVNAFLQEQFGGYDPADSGQQRTRQVLEAMVVSRSEDGMCVLEPQQCHVFYKHRNDALQA</sequence>
<accession>A0A369L4S1</accession>
<proteinExistence type="predicted"/>
<comment type="caution">
    <text evidence="1">The sequence shown here is derived from an EMBL/GenBank/DDBJ whole genome shotgun (WGS) entry which is preliminary data.</text>
</comment>
<dbReference type="Pfam" id="PF06949">
    <property type="entry name" value="DUF1292"/>
    <property type="match status" value="1"/>
</dbReference>
<dbReference type="AlphaFoldDB" id="A0A369L4S1"/>
<gene>
    <name evidence="1" type="ORF">C1880_09480</name>
</gene>
<evidence type="ECO:0008006" key="3">
    <source>
        <dbReference type="Google" id="ProtNLM"/>
    </source>
</evidence>
<name>A0A369L4S1_9ACTN</name>